<keyword evidence="1" id="KW-0812">Transmembrane</keyword>
<evidence type="ECO:0000313" key="2">
    <source>
        <dbReference type="EMBL" id="AZV77543.1"/>
    </source>
</evidence>
<feature type="transmembrane region" description="Helical" evidence="1">
    <location>
        <begin position="175"/>
        <end position="198"/>
    </location>
</feature>
<feature type="transmembrane region" description="Helical" evidence="1">
    <location>
        <begin position="108"/>
        <end position="131"/>
    </location>
</feature>
<evidence type="ECO:0000256" key="1">
    <source>
        <dbReference type="SAM" id="Phobius"/>
    </source>
</evidence>
<dbReference type="Proteomes" id="UP000283063">
    <property type="component" value="Chromosome"/>
</dbReference>
<gene>
    <name evidence="2" type="ORF">EBB79_06320</name>
</gene>
<keyword evidence="3" id="KW-1185">Reference proteome</keyword>
<proteinExistence type="predicted"/>
<dbReference type="RefSeq" id="WP_127748100.1">
    <property type="nucleotide sequence ID" value="NZ_CP033219.1"/>
</dbReference>
<feature type="transmembrane region" description="Helical" evidence="1">
    <location>
        <begin position="6"/>
        <end position="27"/>
    </location>
</feature>
<reference evidence="2 3" key="1">
    <citation type="submission" date="2018-10" db="EMBL/GenBank/DDBJ databases">
        <title>Parasedimentitalea marina sp. nov., a psychrophilic bacterium isolated from deep seawater of the New Britain Trench.</title>
        <authorList>
            <person name="Cao J."/>
        </authorList>
    </citation>
    <scope>NUCLEOTIDE SEQUENCE [LARGE SCALE GENOMIC DNA]</scope>
    <source>
        <strain evidence="2 3">W43</strain>
    </source>
</reference>
<dbReference type="AlphaFoldDB" id="A0A3T0N0J4"/>
<dbReference type="KEGG" id="sedi:EBB79_06320"/>
<dbReference type="EMBL" id="CP033219">
    <property type="protein sequence ID" value="AZV77543.1"/>
    <property type="molecule type" value="Genomic_DNA"/>
</dbReference>
<dbReference type="OrthoDB" id="8218084at2"/>
<feature type="transmembrane region" description="Helical" evidence="1">
    <location>
        <begin position="39"/>
        <end position="56"/>
    </location>
</feature>
<sequence length="244" mass="25914">MFETIATYYVQVFAVILPALVIGLIAIGAHRSGLSKAKTVVAIGGIAALLGIWHALSVNLAKAGILMPPLQATDPPYALMPLLGGAFLLWALGRWTETGRTILGGLDHIHLISIQSLRLMGGFFLIGWVMGDIPWQFALPAGIGDIMAGIAAIQATSALSRGDANAEQLVRRASIIGLLDFVVAVSLGIVTSVGFMQLMAFDSPNIINAYPLALFPEYFVPIFIAFQLFSLGALRRRGTQIATA</sequence>
<feature type="transmembrane region" description="Helical" evidence="1">
    <location>
        <begin position="218"/>
        <end position="234"/>
    </location>
</feature>
<evidence type="ECO:0000313" key="3">
    <source>
        <dbReference type="Proteomes" id="UP000283063"/>
    </source>
</evidence>
<name>A0A3T0N0J4_9RHOB</name>
<protein>
    <submittedName>
        <fullName evidence="2">Uncharacterized protein</fullName>
    </submittedName>
</protein>
<feature type="transmembrane region" description="Helical" evidence="1">
    <location>
        <begin position="137"/>
        <end position="155"/>
    </location>
</feature>
<organism evidence="2 3">
    <name type="scientific">Parasedimentitalea marina</name>
    <dbReference type="NCBI Taxonomy" id="2483033"/>
    <lineage>
        <taxon>Bacteria</taxon>
        <taxon>Pseudomonadati</taxon>
        <taxon>Pseudomonadota</taxon>
        <taxon>Alphaproteobacteria</taxon>
        <taxon>Rhodobacterales</taxon>
        <taxon>Paracoccaceae</taxon>
        <taxon>Parasedimentitalea</taxon>
    </lineage>
</organism>
<keyword evidence="1" id="KW-0472">Membrane</keyword>
<keyword evidence="1" id="KW-1133">Transmembrane helix</keyword>
<accession>A0A3T0N0J4</accession>
<feature type="transmembrane region" description="Helical" evidence="1">
    <location>
        <begin position="76"/>
        <end position="96"/>
    </location>
</feature>